<keyword evidence="4" id="KW-1185">Reference proteome</keyword>
<dbReference type="Gene3D" id="2.30.270.10">
    <property type="entry name" value="duf1285 protein"/>
    <property type="match status" value="1"/>
</dbReference>
<dbReference type="PATRIC" id="fig|740709.3.peg.2424"/>
<dbReference type="Proteomes" id="UP000014115">
    <property type="component" value="Unassembled WGS sequence"/>
</dbReference>
<evidence type="ECO:0008006" key="5">
    <source>
        <dbReference type="Google" id="ProtNLM"/>
    </source>
</evidence>
<dbReference type="RefSeq" id="WP_008489795.1">
    <property type="nucleotide sequence ID" value="NZ_AMRG01000018.1"/>
</dbReference>
<feature type="domain" description="DUF1285" evidence="1">
    <location>
        <begin position="16"/>
        <end position="82"/>
    </location>
</feature>
<evidence type="ECO:0000259" key="1">
    <source>
        <dbReference type="Pfam" id="PF06938"/>
    </source>
</evidence>
<dbReference type="InterPro" id="IPR023361">
    <property type="entry name" value="DUF1285_beta_roll_sf"/>
</dbReference>
<evidence type="ECO:0000259" key="2">
    <source>
        <dbReference type="Pfam" id="PF21028"/>
    </source>
</evidence>
<protein>
    <recommendedName>
        <fullName evidence="5">DUF1285 domain-containing protein</fullName>
    </recommendedName>
</protein>
<comment type="caution">
    <text evidence="3">The sequence shown here is derived from an EMBL/GenBank/DDBJ whole genome shotgun (WGS) entry which is preliminary data.</text>
</comment>
<dbReference type="InterPro" id="IPR010707">
    <property type="entry name" value="DUF1285"/>
</dbReference>
<gene>
    <name evidence="3" type="ORF">A10D4_12001</name>
</gene>
<dbReference type="eggNOG" id="COG3816">
    <property type="taxonomic scope" value="Bacteria"/>
</dbReference>
<dbReference type="STRING" id="740709.A10D4_12001"/>
<dbReference type="Pfam" id="PF06938">
    <property type="entry name" value="DUF1285_N"/>
    <property type="match status" value="1"/>
</dbReference>
<dbReference type="PIRSF" id="PIRSF029557">
    <property type="entry name" value="UCP029557"/>
    <property type="match status" value="1"/>
</dbReference>
<evidence type="ECO:0000313" key="4">
    <source>
        <dbReference type="Proteomes" id="UP000014115"/>
    </source>
</evidence>
<dbReference type="AlphaFoldDB" id="K2KSC6"/>
<name>K2KSC6_9GAMM</name>
<feature type="domain" description="DUF1285" evidence="2">
    <location>
        <begin position="83"/>
        <end position="171"/>
    </location>
</feature>
<dbReference type="OrthoDB" id="3078366at2"/>
<sequence>MSLEQMLRALEQTDRAPTERWDPPYCGEIPLVIKANGDWFYQGSLIKRQKLVKLFASVLSRENDDYFLITPAEKVKIQVEDAPFVITQWHWQEGAKPAVMILTSNIGEQVPLAKSHPLLLHHQVPYVDMGKGLLAKVHRNVLYQWAEFAEAEFQFGVTQYLISSAGEKFVIGSDNMSC</sequence>
<dbReference type="InterPro" id="IPR048342">
    <property type="entry name" value="DUF1285_C"/>
</dbReference>
<organism evidence="3 4">
    <name type="scientific">Idiomarina xiamenensis 10-D-4</name>
    <dbReference type="NCBI Taxonomy" id="740709"/>
    <lineage>
        <taxon>Bacteria</taxon>
        <taxon>Pseudomonadati</taxon>
        <taxon>Pseudomonadota</taxon>
        <taxon>Gammaproteobacteria</taxon>
        <taxon>Alteromonadales</taxon>
        <taxon>Idiomarinaceae</taxon>
        <taxon>Idiomarina</taxon>
    </lineage>
</organism>
<reference evidence="3 4" key="1">
    <citation type="journal article" date="2012" name="J. Bacteriol.">
        <title>Genome Sequence of Idiomarina xiamenensis Type Strain 10-D-4.</title>
        <authorList>
            <person name="Lai Q."/>
            <person name="Wang L."/>
            <person name="Wang W."/>
            <person name="Shao Z."/>
        </authorList>
    </citation>
    <scope>NUCLEOTIDE SEQUENCE [LARGE SCALE GENOMIC DNA]</scope>
    <source>
        <strain evidence="3 4">10-D-4</strain>
    </source>
</reference>
<dbReference type="Pfam" id="PF21028">
    <property type="entry name" value="DUF1285_C"/>
    <property type="match status" value="1"/>
</dbReference>
<accession>K2KSC6</accession>
<dbReference type="InterPro" id="IPR048341">
    <property type="entry name" value="DUF1285_N"/>
</dbReference>
<dbReference type="Gene3D" id="3.10.540.10">
    <property type="entry name" value="duf1285 like domain"/>
    <property type="match status" value="1"/>
</dbReference>
<proteinExistence type="predicted"/>
<evidence type="ECO:0000313" key="3">
    <source>
        <dbReference type="EMBL" id="EKE80505.1"/>
    </source>
</evidence>
<dbReference type="EMBL" id="AMRG01000018">
    <property type="protein sequence ID" value="EKE80505.1"/>
    <property type="molecule type" value="Genomic_DNA"/>
</dbReference>